<keyword evidence="6" id="KW-1185">Reference proteome</keyword>
<organism evidence="6 8">
    <name type="scientific">Bombyx mandarina</name>
    <name type="common">Wild silk moth</name>
    <name type="synonym">Wild silkworm</name>
    <dbReference type="NCBI Taxonomy" id="7092"/>
    <lineage>
        <taxon>Eukaryota</taxon>
        <taxon>Metazoa</taxon>
        <taxon>Ecdysozoa</taxon>
        <taxon>Arthropoda</taxon>
        <taxon>Hexapoda</taxon>
        <taxon>Insecta</taxon>
        <taxon>Pterygota</taxon>
        <taxon>Neoptera</taxon>
        <taxon>Endopterygota</taxon>
        <taxon>Lepidoptera</taxon>
        <taxon>Glossata</taxon>
        <taxon>Ditrysia</taxon>
        <taxon>Bombycoidea</taxon>
        <taxon>Bombycidae</taxon>
        <taxon>Bombycinae</taxon>
        <taxon>Bombyx</taxon>
    </lineage>
</organism>
<dbReference type="InterPro" id="IPR012337">
    <property type="entry name" value="RNaseH-like_sf"/>
</dbReference>
<dbReference type="GO" id="GO:0005634">
    <property type="term" value="C:nucleus"/>
    <property type="evidence" value="ECO:0007669"/>
    <property type="project" value="TreeGrafter"/>
</dbReference>
<name>A0A6J2KEY5_BOMMA</name>
<gene>
    <name evidence="7 8" type="primary">LOC114250469</name>
</gene>
<protein>
    <submittedName>
        <fullName evidence="7 8">RNA exonuclease 4-like</fullName>
    </submittedName>
</protein>
<evidence type="ECO:0000256" key="3">
    <source>
        <dbReference type="ARBA" id="ARBA00022801"/>
    </source>
</evidence>
<dbReference type="Proteomes" id="UP000504629">
    <property type="component" value="Unplaced"/>
</dbReference>
<dbReference type="SMART" id="SM00479">
    <property type="entry name" value="EXOIII"/>
    <property type="match status" value="1"/>
</dbReference>
<keyword evidence="3" id="KW-0378">Hydrolase</keyword>
<proteinExistence type="predicted"/>
<dbReference type="InterPro" id="IPR036397">
    <property type="entry name" value="RNaseH_sf"/>
</dbReference>
<dbReference type="SUPFAM" id="SSF53098">
    <property type="entry name" value="Ribonuclease H-like"/>
    <property type="match status" value="1"/>
</dbReference>
<keyword evidence="1" id="KW-0698">rRNA processing</keyword>
<dbReference type="OrthoDB" id="8191639at2759"/>
<dbReference type="AlphaFoldDB" id="A0A6J2KEY5"/>
<dbReference type="RefSeq" id="XP_028040153.1">
    <property type="nucleotide sequence ID" value="XM_028184352.1"/>
</dbReference>
<keyword evidence="2" id="KW-0540">Nuclease</keyword>
<dbReference type="GO" id="GO:0003676">
    <property type="term" value="F:nucleic acid binding"/>
    <property type="evidence" value="ECO:0007669"/>
    <property type="project" value="InterPro"/>
</dbReference>
<evidence type="ECO:0000313" key="6">
    <source>
        <dbReference type="Proteomes" id="UP000504629"/>
    </source>
</evidence>
<dbReference type="RefSeq" id="XP_028040152.1">
    <property type="nucleotide sequence ID" value="XM_028184351.1"/>
</dbReference>
<evidence type="ECO:0000313" key="8">
    <source>
        <dbReference type="RefSeq" id="XP_028040153.1"/>
    </source>
</evidence>
<dbReference type="Gene3D" id="3.30.420.10">
    <property type="entry name" value="Ribonuclease H-like superfamily/Ribonuclease H"/>
    <property type="match status" value="1"/>
</dbReference>
<evidence type="ECO:0000313" key="7">
    <source>
        <dbReference type="RefSeq" id="XP_028040152.1"/>
    </source>
</evidence>
<dbReference type="GeneID" id="114250469"/>
<evidence type="ECO:0000256" key="4">
    <source>
        <dbReference type="ARBA" id="ARBA00025599"/>
    </source>
</evidence>
<dbReference type="GO" id="GO:0004527">
    <property type="term" value="F:exonuclease activity"/>
    <property type="evidence" value="ECO:0007669"/>
    <property type="project" value="InterPro"/>
</dbReference>
<dbReference type="InterPro" id="IPR047021">
    <property type="entry name" value="REXO1/3/4-like"/>
</dbReference>
<dbReference type="PANTHER" id="PTHR12801">
    <property type="entry name" value="RNA EXONUCLEASE REXO1 / RECO3 FAMILY MEMBER-RELATED"/>
    <property type="match status" value="1"/>
</dbReference>
<dbReference type="KEGG" id="bman:114250469"/>
<sequence>MADAVSIDCKSIGVESSEGIRNYPASVAIVNEDKICVYNAVINPRNLQISDYRTRFHGIQAQDLSRGLHIKVVRQAVSRILKNCLLVGYDVSRSLRLLGLGHPEDNIRDVSTYHLYTRYKKYNPTLRQLTRSYLSRGLEAPRTAVKDATAAMDLYLKVAEFWEEELVNETDSSECDEDSYYTD</sequence>
<dbReference type="GO" id="GO:0006364">
    <property type="term" value="P:rRNA processing"/>
    <property type="evidence" value="ECO:0007669"/>
    <property type="project" value="UniProtKB-KW"/>
</dbReference>
<dbReference type="PANTHER" id="PTHR12801:SF45">
    <property type="entry name" value="RNA EXONUCLEASE 4"/>
    <property type="match status" value="1"/>
</dbReference>
<dbReference type="Pfam" id="PF00929">
    <property type="entry name" value="RNase_T"/>
    <property type="match status" value="1"/>
</dbReference>
<evidence type="ECO:0000256" key="2">
    <source>
        <dbReference type="ARBA" id="ARBA00022722"/>
    </source>
</evidence>
<evidence type="ECO:0000256" key="1">
    <source>
        <dbReference type="ARBA" id="ARBA00022552"/>
    </source>
</evidence>
<feature type="domain" description="Exonuclease" evidence="5">
    <location>
        <begin position="3"/>
        <end position="164"/>
    </location>
</feature>
<evidence type="ECO:0000259" key="5">
    <source>
        <dbReference type="SMART" id="SM00479"/>
    </source>
</evidence>
<comment type="function">
    <text evidence="4">Exoribonuclease involved in ribosome biosynthesis. Involved in the processing of ITS1, the internal transcribed spacer localized between the 18S and 5.8S rRNAs.</text>
</comment>
<accession>A0A6J2KEY5</accession>
<dbReference type="InterPro" id="IPR013520">
    <property type="entry name" value="Ribonucl_H"/>
</dbReference>
<reference evidence="7 8" key="1">
    <citation type="submission" date="2025-04" db="UniProtKB">
        <authorList>
            <consortium name="RefSeq"/>
        </authorList>
    </citation>
    <scope>IDENTIFICATION</scope>
    <source>
        <tissue evidence="7 8">Silk gland</tissue>
    </source>
</reference>